<comment type="caution">
    <text evidence="2">The sequence shown here is derived from an EMBL/GenBank/DDBJ whole genome shotgun (WGS) entry which is preliminary data.</text>
</comment>
<accession>A0A919FS63</accession>
<keyword evidence="3" id="KW-1185">Reference proteome</keyword>
<feature type="region of interest" description="Disordered" evidence="1">
    <location>
        <begin position="284"/>
        <end position="353"/>
    </location>
</feature>
<dbReference type="AlphaFoldDB" id="A0A919FS63"/>
<evidence type="ECO:0000313" key="3">
    <source>
        <dbReference type="Proteomes" id="UP000603708"/>
    </source>
</evidence>
<proteinExistence type="predicted"/>
<evidence type="ECO:0008006" key="4">
    <source>
        <dbReference type="Google" id="ProtNLM"/>
    </source>
</evidence>
<organism evidence="2 3">
    <name type="scientific">Streptomyces sulfonofaciens</name>
    <dbReference type="NCBI Taxonomy" id="68272"/>
    <lineage>
        <taxon>Bacteria</taxon>
        <taxon>Bacillati</taxon>
        <taxon>Actinomycetota</taxon>
        <taxon>Actinomycetes</taxon>
        <taxon>Kitasatosporales</taxon>
        <taxon>Streptomycetaceae</taxon>
        <taxon>Streptomyces</taxon>
    </lineage>
</organism>
<feature type="compositionally biased region" description="Basic and acidic residues" evidence="1">
    <location>
        <begin position="333"/>
        <end position="353"/>
    </location>
</feature>
<reference evidence="2" key="1">
    <citation type="journal article" date="2014" name="Int. J. Syst. Evol. Microbiol.">
        <title>Complete genome sequence of Corynebacterium casei LMG S-19264T (=DSM 44701T), isolated from a smear-ripened cheese.</title>
        <authorList>
            <consortium name="US DOE Joint Genome Institute (JGI-PGF)"/>
            <person name="Walter F."/>
            <person name="Albersmeier A."/>
            <person name="Kalinowski J."/>
            <person name="Ruckert C."/>
        </authorList>
    </citation>
    <scope>NUCLEOTIDE SEQUENCE</scope>
    <source>
        <strain evidence="2">JCM 5069</strain>
    </source>
</reference>
<name>A0A919FS63_9ACTN</name>
<reference evidence="2" key="2">
    <citation type="submission" date="2020-09" db="EMBL/GenBank/DDBJ databases">
        <authorList>
            <person name="Sun Q."/>
            <person name="Ohkuma M."/>
        </authorList>
    </citation>
    <scope>NUCLEOTIDE SEQUENCE</scope>
    <source>
        <strain evidence="2">JCM 5069</strain>
    </source>
</reference>
<gene>
    <name evidence="2" type="ORF">GCM10018793_05840</name>
</gene>
<feature type="region of interest" description="Disordered" evidence="1">
    <location>
        <begin position="117"/>
        <end position="147"/>
    </location>
</feature>
<evidence type="ECO:0000256" key="1">
    <source>
        <dbReference type="SAM" id="MobiDB-lite"/>
    </source>
</evidence>
<sequence length="353" mass="38186">MVAHEDSPVAALADAEAWEARERYPELMSGGGPLFAVAQELESGGWELLTRADATPQGARDAMAMVFRERAHHAGPAGDTAARDGLLAAAELLDRERHDELAVHGVRHRIVRAEPFIRMGPSGPEPPRPTDPDPAAAGRSHEVPNPTRGFVIDPFAGTGPSESILRLELLALVRKAGTVPLDVHRDSRHAAHTHPGGVLLPAEFMIAEYADGRWQPTAGPSSTPQGARDSLAMYLRVLAPVLERLDDTGRAAYARLADRLDAERRDEVEIAGRPTRVVRVERLVRIGPDGPEGPRPSDPDPDPPTALGAEQLRERGVRIDDDAPYDPSPAARELARLFDEERRRKDGPAGDPA</sequence>
<dbReference type="InterPro" id="IPR045998">
    <property type="entry name" value="DUF5954"/>
</dbReference>
<feature type="compositionally biased region" description="Basic and acidic residues" evidence="1">
    <location>
        <begin position="311"/>
        <end position="321"/>
    </location>
</feature>
<dbReference type="EMBL" id="BNCD01000001">
    <property type="protein sequence ID" value="GHH70949.1"/>
    <property type="molecule type" value="Genomic_DNA"/>
</dbReference>
<protein>
    <recommendedName>
        <fullName evidence="4">PE-PGRS family protein</fullName>
    </recommendedName>
</protein>
<dbReference type="Proteomes" id="UP000603708">
    <property type="component" value="Unassembled WGS sequence"/>
</dbReference>
<evidence type="ECO:0000313" key="2">
    <source>
        <dbReference type="EMBL" id="GHH70949.1"/>
    </source>
</evidence>
<dbReference type="Pfam" id="PF19379">
    <property type="entry name" value="DUF5954"/>
    <property type="match status" value="1"/>
</dbReference>